<evidence type="ECO:0000259" key="2">
    <source>
        <dbReference type="SMART" id="SM00737"/>
    </source>
</evidence>
<dbReference type="GO" id="GO:0032934">
    <property type="term" value="F:sterol binding"/>
    <property type="evidence" value="ECO:0007669"/>
    <property type="project" value="InterPro"/>
</dbReference>
<accession>A0A8T0VY06</accession>
<sequence length="116" mass="12123">MASKQSLLVLAAVAACLLLLPAASVATDVDYCSRGKKYPVKVSGVQIVPDPVQPGKPATFKISASTDKIIQKGKLQTLPSFTPPGSYTITMKIVGDDNEELSCISFGFSIGFVASS</sequence>
<protein>
    <recommendedName>
        <fullName evidence="2">MD-2-related lipid-recognition domain-containing protein</fullName>
    </recommendedName>
</protein>
<dbReference type="PANTHER" id="PTHR11306">
    <property type="entry name" value="NIEMANN PICK TYPE C2 PROTEIN NPC2-RELATED"/>
    <property type="match status" value="1"/>
</dbReference>
<keyword evidence="1" id="KW-0732">Signal</keyword>
<dbReference type="Proteomes" id="UP000823388">
    <property type="component" value="Chromosome 2K"/>
</dbReference>
<evidence type="ECO:0000256" key="1">
    <source>
        <dbReference type="SAM" id="SignalP"/>
    </source>
</evidence>
<feature type="chain" id="PRO_5035722778" description="MD-2-related lipid-recognition domain-containing protein" evidence="1">
    <location>
        <begin position="27"/>
        <end position="116"/>
    </location>
</feature>
<dbReference type="SMART" id="SM00737">
    <property type="entry name" value="ML"/>
    <property type="match status" value="1"/>
</dbReference>
<evidence type="ECO:0000313" key="4">
    <source>
        <dbReference type="Proteomes" id="UP000823388"/>
    </source>
</evidence>
<dbReference type="PROSITE" id="PS51257">
    <property type="entry name" value="PROKAR_LIPOPROTEIN"/>
    <property type="match status" value="1"/>
</dbReference>
<name>A0A8T0VY06_PANVG</name>
<keyword evidence="4" id="KW-1185">Reference proteome</keyword>
<dbReference type="SUPFAM" id="SSF81296">
    <property type="entry name" value="E set domains"/>
    <property type="match status" value="1"/>
</dbReference>
<dbReference type="AlphaFoldDB" id="A0A8T0VY06"/>
<comment type="caution">
    <text evidence="3">The sequence shown here is derived from an EMBL/GenBank/DDBJ whole genome shotgun (WGS) entry which is preliminary data.</text>
</comment>
<dbReference type="GO" id="GO:0015918">
    <property type="term" value="P:sterol transport"/>
    <property type="evidence" value="ECO:0007669"/>
    <property type="project" value="InterPro"/>
</dbReference>
<gene>
    <name evidence="3" type="ORF">PVAP13_2KG065100</name>
</gene>
<reference evidence="3" key="1">
    <citation type="submission" date="2020-05" db="EMBL/GenBank/DDBJ databases">
        <title>WGS assembly of Panicum virgatum.</title>
        <authorList>
            <person name="Lovell J.T."/>
            <person name="Jenkins J."/>
            <person name="Shu S."/>
            <person name="Juenger T.E."/>
            <person name="Schmutz J."/>
        </authorList>
    </citation>
    <scope>NUCLEOTIDE SEQUENCE</scope>
    <source>
        <strain evidence="3">AP13</strain>
    </source>
</reference>
<dbReference type="Pfam" id="PF02221">
    <property type="entry name" value="E1_DerP2_DerF2"/>
    <property type="match status" value="1"/>
</dbReference>
<dbReference type="EMBL" id="CM029039">
    <property type="protein sequence ID" value="KAG2640030.1"/>
    <property type="molecule type" value="Genomic_DNA"/>
</dbReference>
<dbReference type="InterPro" id="IPR039670">
    <property type="entry name" value="NPC2-like"/>
</dbReference>
<feature type="domain" description="MD-2-related lipid-recognition" evidence="2">
    <location>
        <begin position="29"/>
        <end position="108"/>
    </location>
</feature>
<proteinExistence type="predicted"/>
<dbReference type="InterPro" id="IPR014756">
    <property type="entry name" value="Ig_E-set"/>
</dbReference>
<organism evidence="3 4">
    <name type="scientific">Panicum virgatum</name>
    <name type="common">Blackwell switchgrass</name>
    <dbReference type="NCBI Taxonomy" id="38727"/>
    <lineage>
        <taxon>Eukaryota</taxon>
        <taxon>Viridiplantae</taxon>
        <taxon>Streptophyta</taxon>
        <taxon>Embryophyta</taxon>
        <taxon>Tracheophyta</taxon>
        <taxon>Spermatophyta</taxon>
        <taxon>Magnoliopsida</taxon>
        <taxon>Liliopsida</taxon>
        <taxon>Poales</taxon>
        <taxon>Poaceae</taxon>
        <taxon>PACMAD clade</taxon>
        <taxon>Panicoideae</taxon>
        <taxon>Panicodae</taxon>
        <taxon>Paniceae</taxon>
        <taxon>Panicinae</taxon>
        <taxon>Panicum</taxon>
        <taxon>Panicum sect. Hiantes</taxon>
    </lineage>
</organism>
<dbReference type="PANTHER" id="PTHR11306:SF62">
    <property type="entry name" value="OS07G0159800 PROTEIN"/>
    <property type="match status" value="1"/>
</dbReference>
<feature type="signal peptide" evidence="1">
    <location>
        <begin position="1"/>
        <end position="26"/>
    </location>
</feature>
<dbReference type="InterPro" id="IPR003172">
    <property type="entry name" value="ML_dom"/>
</dbReference>
<evidence type="ECO:0000313" key="3">
    <source>
        <dbReference type="EMBL" id="KAG2640030.1"/>
    </source>
</evidence>